<evidence type="ECO:0000313" key="3">
    <source>
        <dbReference type="Proteomes" id="UP000479710"/>
    </source>
</evidence>
<feature type="compositionally biased region" description="Basic and acidic residues" evidence="1">
    <location>
        <begin position="51"/>
        <end position="67"/>
    </location>
</feature>
<dbReference type="OrthoDB" id="692026at2759"/>
<name>A0A6G1D0X3_9ORYZ</name>
<proteinExistence type="predicted"/>
<gene>
    <name evidence="2" type="ORF">E2562_008989</name>
</gene>
<dbReference type="AlphaFoldDB" id="A0A6G1D0X3"/>
<evidence type="ECO:0000256" key="1">
    <source>
        <dbReference type="SAM" id="MobiDB-lite"/>
    </source>
</evidence>
<comment type="caution">
    <text evidence="2">The sequence shown here is derived from an EMBL/GenBank/DDBJ whole genome shotgun (WGS) entry which is preliminary data.</text>
</comment>
<sequence length="145" mass="16394">MEEFVKQFEETEWRVLLIDINHQCRSQVLAALGSSRKKRGANDSEPSLEELQDRTVGDNDPMDEQHGTDPTLPGQVLLTARGRIWTPRASNSIPTAPETHASKKVLIPVGGSSWKQVPFNKKDRMPNTIIGALLRHHYPQKARYK</sequence>
<dbReference type="Proteomes" id="UP000479710">
    <property type="component" value="Unassembled WGS sequence"/>
</dbReference>
<reference evidence="2 3" key="1">
    <citation type="submission" date="2019-11" db="EMBL/GenBank/DDBJ databases">
        <title>Whole genome sequence of Oryza granulata.</title>
        <authorList>
            <person name="Li W."/>
        </authorList>
    </citation>
    <scope>NUCLEOTIDE SEQUENCE [LARGE SCALE GENOMIC DNA]</scope>
    <source>
        <strain evidence="3">cv. Menghai</strain>
        <tissue evidence="2">Leaf</tissue>
    </source>
</reference>
<protein>
    <submittedName>
        <fullName evidence="2">Uncharacterized protein</fullName>
    </submittedName>
</protein>
<keyword evidence="3" id="KW-1185">Reference proteome</keyword>
<dbReference type="EMBL" id="SPHZ02000007">
    <property type="protein sequence ID" value="KAF0905967.1"/>
    <property type="molecule type" value="Genomic_DNA"/>
</dbReference>
<organism evidence="2 3">
    <name type="scientific">Oryza meyeriana var. granulata</name>
    <dbReference type="NCBI Taxonomy" id="110450"/>
    <lineage>
        <taxon>Eukaryota</taxon>
        <taxon>Viridiplantae</taxon>
        <taxon>Streptophyta</taxon>
        <taxon>Embryophyta</taxon>
        <taxon>Tracheophyta</taxon>
        <taxon>Spermatophyta</taxon>
        <taxon>Magnoliopsida</taxon>
        <taxon>Liliopsida</taxon>
        <taxon>Poales</taxon>
        <taxon>Poaceae</taxon>
        <taxon>BOP clade</taxon>
        <taxon>Oryzoideae</taxon>
        <taxon>Oryzeae</taxon>
        <taxon>Oryzinae</taxon>
        <taxon>Oryza</taxon>
        <taxon>Oryza meyeriana</taxon>
    </lineage>
</organism>
<feature type="region of interest" description="Disordered" evidence="1">
    <location>
        <begin position="34"/>
        <end position="74"/>
    </location>
</feature>
<evidence type="ECO:0000313" key="2">
    <source>
        <dbReference type="EMBL" id="KAF0905967.1"/>
    </source>
</evidence>
<accession>A0A6G1D0X3</accession>